<gene>
    <name evidence="2" type="ORF">K0504_00220</name>
</gene>
<dbReference type="NCBIfam" id="TIGR02532">
    <property type="entry name" value="IV_pilin_GFxxxE"/>
    <property type="match status" value="1"/>
</dbReference>
<evidence type="ECO:0000313" key="3">
    <source>
        <dbReference type="Proteomes" id="UP001166251"/>
    </source>
</evidence>
<sequence length="199" mass="21007">MKATQAGFSLIELVIVVTILGLLAVTALPRFLDVTEEAQIANIEGMAGGFATGVSLVRAQWEAEGRPQEGSGDSAVNSVVYDGQLMYLTSELAGTSSPGYPVNSGSGNTDTSITMDTTRCMRVWNSILQNPATVTDTIGEAADNRYFASVEAGDCVYHLTQTLERDSSGNYTAPDGTDDGNNFVYSPGFGSVRVNINSN</sequence>
<evidence type="ECO:0000256" key="1">
    <source>
        <dbReference type="SAM" id="Phobius"/>
    </source>
</evidence>
<accession>A0ABS7EBU5</accession>
<dbReference type="PROSITE" id="PS00409">
    <property type="entry name" value="PROKAR_NTER_METHYL"/>
    <property type="match status" value="1"/>
</dbReference>
<reference evidence="2" key="1">
    <citation type="submission" date="2021-07" db="EMBL/GenBank/DDBJ databases">
        <title>Neiella marina sp. nov., isolated from the intestinal content of sea cucumber Apostichopus japonicus.</title>
        <authorList>
            <person name="Bai X."/>
        </authorList>
    </citation>
    <scope>NUCLEOTIDE SEQUENCE</scope>
    <source>
        <strain evidence="2">126</strain>
    </source>
</reference>
<feature type="transmembrane region" description="Helical" evidence="1">
    <location>
        <begin position="6"/>
        <end position="28"/>
    </location>
</feature>
<keyword evidence="1" id="KW-0812">Transmembrane</keyword>
<dbReference type="InterPro" id="IPR045584">
    <property type="entry name" value="Pilin-like"/>
</dbReference>
<dbReference type="RefSeq" id="WP_220102135.1">
    <property type="nucleotide sequence ID" value="NZ_JAHZSS010000001.1"/>
</dbReference>
<keyword evidence="1" id="KW-1133">Transmembrane helix</keyword>
<dbReference type="Gene3D" id="3.30.700.10">
    <property type="entry name" value="Glycoprotein, Type 4 Pilin"/>
    <property type="match status" value="1"/>
</dbReference>
<dbReference type="Proteomes" id="UP001166251">
    <property type="component" value="Unassembled WGS sequence"/>
</dbReference>
<organism evidence="2 3">
    <name type="scientific">Neiella holothuriorum</name>
    <dbReference type="NCBI Taxonomy" id="2870530"/>
    <lineage>
        <taxon>Bacteria</taxon>
        <taxon>Pseudomonadati</taxon>
        <taxon>Pseudomonadota</taxon>
        <taxon>Gammaproteobacteria</taxon>
        <taxon>Alteromonadales</taxon>
        <taxon>Echinimonadaceae</taxon>
        <taxon>Neiella</taxon>
    </lineage>
</organism>
<dbReference type="SUPFAM" id="SSF54523">
    <property type="entry name" value="Pili subunits"/>
    <property type="match status" value="1"/>
</dbReference>
<protein>
    <submittedName>
        <fullName evidence="2">Prepilin-type N-terminal cleavage/methylation domain-containing protein</fullName>
    </submittedName>
</protein>
<keyword evidence="1" id="KW-0472">Membrane</keyword>
<dbReference type="EMBL" id="JAHZSS010000001">
    <property type="protein sequence ID" value="MBW8189443.1"/>
    <property type="molecule type" value="Genomic_DNA"/>
</dbReference>
<comment type="caution">
    <text evidence="2">The sequence shown here is derived from an EMBL/GenBank/DDBJ whole genome shotgun (WGS) entry which is preliminary data.</text>
</comment>
<name>A0ABS7EBU5_9GAMM</name>
<keyword evidence="3" id="KW-1185">Reference proteome</keyword>
<dbReference type="InterPro" id="IPR012902">
    <property type="entry name" value="N_methyl_site"/>
</dbReference>
<evidence type="ECO:0000313" key="2">
    <source>
        <dbReference type="EMBL" id="MBW8189443.1"/>
    </source>
</evidence>
<proteinExistence type="predicted"/>
<dbReference type="Pfam" id="PF07963">
    <property type="entry name" value="N_methyl"/>
    <property type="match status" value="1"/>
</dbReference>